<evidence type="ECO:0000256" key="2">
    <source>
        <dbReference type="ARBA" id="ARBA00005745"/>
    </source>
</evidence>
<keyword evidence="3" id="KW-1003">Cell membrane</keyword>
<organism evidence="11 12">
    <name type="scientific">Microbacterium hominis</name>
    <dbReference type="NCBI Taxonomy" id="162426"/>
    <lineage>
        <taxon>Bacteria</taxon>
        <taxon>Bacillati</taxon>
        <taxon>Actinomycetota</taxon>
        <taxon>Actinomycetes</taxon>
        <taxon>Micrococcales</taxon>
        <taxon>Microbacteriaceae</taxon>
        <taxon>Microbacterium</taxon>
    </lineage>
</organism>
<evidence type="ECO:0000256" key="4">
    <source>
        <dbReference type="ARBA" id="ARBA00022692"/>
    </source>
</evidence>
<keyword evidence="6 9" id="KW-0472">Membrane</keyword>
<feature type="compositionally biased region" description="Basic and acidic residues" evidence="8">
    <location>
        <begin position="331"/>
        <end position="363"/>
    </location>
</feature>
<feature type="compositionally biased region" description="Basic and acidic residues" evidence="8">
    <location>
        <begin position="244"/>
        <end position="290"/>
    </location>
</feature>
<dbReference type="PANTHER" id="PTHR30012:SF0">
    <property type="entry name" value="TYPE II SECRETION SYSTEM PROTEIN F-RELATED"/>
    <property type="match status" value="1"/>
</dbReference>
<evidence type="ECO:0000256" key="5">
    <source>
        <dbReference type="ARBA" id="ARBA00022989"/>
    </source>
</evidence>
<accession>A0A2K9D7E1</accession>
<evidence type="ECO:0000313" key="12">
    <source>
        <dbReference type="Proteomes" id="UP000233276"/>
    </source>
</evidence>
<evidence type="ECO:0000256" key="1">
    <source>
        <dbReference type="ARBA" id="ARBA00004651"/>
    </source>
</evidence>
<keyword evidence="7" id="KW-0175">Coiled coil</keyword>
<evidence type="ECO:0000256" key="3">
    <source>
        <dbReference type="ARBA" id="ARBA00022475"/>
    </source>
</evidence>
<dbReference type="Pfam" id="PF00482">
    <property type="entry name" value="T2SSF"/>
    <property type="match status" value="2"/>
</dbReference>
<feature type="compositionally biased region" description="Polar residues" evidence="8">
    <location>
        <begin position="15"/>
        <end position="25"/>
    </location>
</feature>
<evidence type="ECO:0000256" key="8">
    <source>
        <dbReference type="SAM" id="MobiDB-lite"/>
    </source>
</evidence>
<dbReference type="InterPro" id="IPR018076">
    <property type="entry name" value="T2SS_GspF_dom"/>
</dbReference>
<protein>
    <recommendedName>
        <fullName evidence="10">Type II secretion system protein GspF domain-containing protein</fullName>
    </recommendedName>
</protein>
<feature type="compositionally biased region" description="Basic and acidic residues" evidence="8">
    <location>
        <begin position="372"/>
        <end position="388"/>
    </location>
</feature>
<feature type="compositionally biased region" description="Acidic residues" evidence="8">
    <location>
        <begin position="207"/>
        <end position="216"/>
    </location>
</feature>
<dbReference type="KEGG" id="mhos:CXR34_08750"/>
<proteinExistence type="inferred from homology"/>
<feature type="compositionally biased region" description="Basic and acidic residues" evidence="8">
    <location>
        <begin position="307"/>
        <end position="323"/>
    </location>
</feature>
<dbReference type="Proteomes" id="UP000233276">
    <property type="component" value="Chromosome"/>
</dbReference>
<dbReference type="PANTHER" id="PTHR30012">
    <property type="entry name" value="GENERAL SECRETION PATHWAY PROTEIN"/>
    <property type="match status" value="1"/>
</dbReference>
<reference evidence="11 12" key="1">
    <citation type="submission" date="2017-12" db="EMBL/GenBank/DDBJ databases">
        <title>Isolation and characterization of estrogens degradatiion strain Microbacterium hominis SJTG1.</title>
        <authorList>
            <person name="Xiong W."/>
            <person name="Yin C."/>
            <person name="Zheng D."/>
            <person name="Liang R."/>
        </authorList>
    </citation>
    <scope>NUCLEOTIDE SEQUENCE [LARGE SCALE GENOMIC DNA]</scope>
    <source>
        <strain evidence="11 12">SJTG1</strain>
    </source>
</reference>
<dbReference type="EMBL" id="CP025299">
    <property type="protein sequence ID" value="AUG29525.1"/>
    <property type="molecule type" value="Genomic_DNA"/>
</dbReference>
<dbReference type="GO" id="GO:0005886">
    <property type="term" value="C:plasma membrane"/>
    <property type="evidence" value="ECO:0007669"/>
    <property type="project" value="UniProtKB-SubCell"/>
</dbReference>
<feature type="transmembrane region" description="Helical" evidence="9">
    <location>
        <begin position="560"/>
        <end position="585"/>
    </location>
</feature>
<keyword evidence="4 9" id="KW-0812">Transmembrane</keyword>
<feature type="compositionally biased region" description="Basic and acidic residues" evidence="8">
    <location>
        <begin position="403"/>
        <end position="412"/>
    </location>
</feature>
<evidence type="ECO:0000313" key="11">
    <source>
        <dbReference type="EMBL" id="AUG29525.1"/>
    </source>
</evidence>
<feature type="coiled-coil region" evidence="7">
    <location>
        <begin position="83"/>
        <end position="110"/>
    </location>
</feature>
<name>A0A2K9D7E1_9MICO</name>
<sequence>MGMHTPKHGGADGMSHTTQEDSVSANPPRPMVTEEDIARMAGLDVQAVRDMLSGVTPIPEHLQGVIPAPAAQLTSFVWRPEDVVGIDERIAEARARFQQQEAQEAALLAEAREKKDAQRKEEVDDFLRRREQERADAEDRFGTDTSADAALPFSNRQGRMGWWKTLVTSWRTVFGRSDDGLAPTVSTSAQAAVELDSIRSAQRIVGEEDTVGEPEDFVVSGSNTVRTRSSTREMDAPAPSARQQRREEKLLAKQAARAEREAAKRERIAAKAERKQSPIGLDHDPERLDDPNDADLLSDAALSREDKRALKSAERAARADQAKAAKATKRLLSEREKAPKLSADEKKAKRAELQAEKRADKESSAQAKKSRDRAYKEAIERWKSDVKVAKANGTRPPRRPKRPKNDTSKPKSIDVTNAVRALATMLENSPGELDSIRVMAREYEGTQIGEAFRRIQLRVSDQNASLVEAFAPERVFPTEVHNMLAVGQKTIAPGPALRTAVKLMDAGNDARRKLRSEISEPVAVGLLSLAALFATAYGVMPSFVEMYKSLEMPVPPVSAAILVMSDVTVWVLGAAFALVLGYFIWYSVYGRTWDRWRTWLDTYALHMPLMGQANMTQQTYQLLKVLGAYINVGAPEREALVDAAAATKNRAIKKHLLTTAELMMAGRRTFAGTFDSELFPSMAKNIIGIGEQAGRVPEALLDLETVYEREAEVATQQAVSRVSGTVAGVSSLIFTVVVTMVTVPPLEMFGSTLSYGQ</sequence>
<comment type="subcellular location">
    <subcellularLocation>
        <location evidence="1">Cell membrane</location>
        <topology evidence="1">Multi-pass membrane protein</topology>
    </subcellularLocation>
</comment>
<feature type="transmembrane region" description="Helical" evidence="9">
    <location>
        <begin position="521"/>
        <end position="540"/>
    </location>
</feature>
<keyword evidence="5 9" id="KW-1133">Transmembrane helix</keyword>
<feature type="domain" description="Type II secretion system protein GspF" evidence="10">
    <location>
        <begin position="419"/>
        <end position="541"/>
    </location>
</feature>
<feature type="region of interest" description="Disordered" evidence="8">
    <location>
        <begin position="207"/>
        <end position="294"/>
    </location>
</feature>
<dbReference type="InterPro" id="IPR003004">
    <property type="entry name" value="GspF/PilC"/>
</dbReference>
<comment type="similarity">
    <text evidence="2">Belongs to the GSP F family.</text>
</comment>
<evidence type="ECO:0000256" key="9">
    <source>
        <dbReference type="SAM" id="Phobius"/>
    </source>
</evidence>
<dbReference type="Gene3D" id="1.20.81.30">
    <property type="entry name" value="Type II secretion system (T2SS), domain F"/>
    <property type="match status" value="2"/>
</dbReference>
<feature type="transmembrane region" description="Helical" evidence="9">
    <location>
        <begin position="726"/>
        <end position="746"/>
    </location>
</feature>
<evidence type="ECO:0000256" key="7">
    <source>
        <dbReference type="SAM" id="Coils"/>
    </source>
</evidence>
<gene>
    <name evidence="11" type="ORF">CXR34_08750</name>
</gene>
<dbReference type="AlphaFoldDB" id="A0A2K9D7E1"/>
<feature type="region of interest" description="Disordered" evidence="8">
    <location>
        <begin position="1"/>
        <end position="30"/>
    </location>
</feature>
<feature type="domain" description="Type II secretion system protein GspF" evidence="10">
    <location>
        <begin position="623"/>
        <end position="744"/>
    </location>
</feature>
<evidence type="ECO:0000259" key="10">
    <source>
        <dbReference type="Pfam" id="PF00482"/>
    </source>
</evidence>
<evidence type="ECO:0000256" key="6">
    <source>
        <dbReference type="ARBA" id="ARBA00023136"/>
    </source>
</evidence>
<feature type="region of interest" description="Disordered" evidence="8">
    <location>
        <begin position="307"/>
        <end position="413"/>
    </location>
</feature>
<dbReference type="InterPro" id="IPR042094">
    <property type="entry name" value="T2SS_GspF_sf"/>
</dbReference>